<keyword evidence="4" id="KW-1185">Reference proteome</keyword>
<dbReference type="OrthoDB" id="18814at2759"/>
<dbReference type="PANTHER" id="PTHR10686:SF18">
    <property type="entry name" value="IP11787P-RELATED"/>
    <property type="match status" value="1"/>
</dbReference>
<evidence type="ECO:0000313" key="3">
    <source>
        <dbReference type="EMBL" id="KAF0763928.1"/>
    </source>
</evidence>
<evidence type="ECO:0000256" key="1">
    <source>
        <dbReference type="ARBA" id="ARBA00005773"/>
    </source>
</evidence>
<evidence type="ECO:0000256" key="2">
    <source>
        <dbReference type="SAM" id="Phobius"/>
    </source>
</evidence>
<keyword evidence="2" id="KW-1133">Transmembrane helix</keyword>
<protein>
    <recommendedName>
        <fullName evidence="5">Thiamine transporter 1-like</fullName>
    </recommendedName>
</protein>
<dbReference type="InterPro" id="IPR002666">
    <property type="entry name" value="Folate_carrier"/>
</dbReference>
<keyword evidence="2" id="KW-0472">Membrane</keyword>
<feature type="transmembrane region" description="Helical" evidence="2">
    <location>
        <begin position="87"/>
        <end position="111"/>
    </location>
</feature>
<feature type="transmembrane region" description="Helical" evidence="2">
    <location>
        <begin position="123"/>
        <end position="143"/>
    </location>
</feature>
<evidence type="ECO:0000313" key="4">
    <source>
        <dbReference type="Proteomes" id="UP000478052"/>
    </source>
</evidence>
<evidence type="ECO:0008006" key="5">
    <source>
        <dbReference type="Google" id="ProtNLM"/>
    </source>
</evidence>
<gene>
    <name evidence="3" type="ORF">FWK35_00010399</name>
</gene>
<sequence>MVYFQSLWQEIYQNGTDLQVTDNGIVEAIYTIISTLGVYLIGIITIPSWWLVGILTSSQGLVLLIMAQEKLLSHACEVAKNIPADSYALVFGVNTFMSLLLQTCLTIVVNSPVGLMLDIRTQFYVYSGGCLIVGALFTVRALCSTYNTMRRHRIFTTSN</sequence>
<proteinExistence type="inferred from homology"/>
<accession>A0A6G0Z0A7</accession>
<dbReference type="GO" id="GO:0090482">
    <property type="term" value="F:vitamin transmembrane transporter activity"/>
    <property type="evidence" value="ECO:0007669"/>
    <property type="project" value="InterPro"/>
</dbReference>
<dbReference type="Pfam" id="PF01770">
    <property type="entry name" value="Folate_carrier"/>
    <property type="match status" value="1"/>
</dbReference>
<dbReference type="AlphaFoldDB" id="A0A6G0Z0A7"/>
<comment type="caution">
    <text evidence="3">The sequence shown here is derived from an EMBL/GenBank/DDBJ whole genome shotgun (WGS) entry which is preliminary data.</text>
</comment>
<dbReference type="GO" id="GO:0005886">
    <property type="term" value="C:plasma membrane"/>
    <property type="evidence" value="ECO:0007669"/>
    <property type="project" value="TreeGrafter"/>
</dbReference>
<name>A0A6G0Z0A7_APHCR</name>
<comment type="similarity">
    <text evidence="1">Belongs to the reduced folate carrier (RFC) transporter (TC 2.A.48) family.</text>
</comment>
<keyword evidence="2" id="KW-0812">Transmembrane</keyword>
<dbReference type="Proteomes" id="UP000478052">
    <property type="component" value="Unassembled WGS sequence"/>
</dbReference>
<dbReference type="PANTHER" id="PTHR10686">
    <property type="entry name" value="FOLATE TRANSPORTER"/>
    <property type="match status" value="1"/>
</dbReference>
<dbReference type="EMBL" id="VUJU01001766">
    <property type="protein sequence ID" value="KAF0763928.1"/>
    <property type="molecule type" value="Genomic_DNA"/>
</dbReference>
<reference evidence="3 4" key="1">
    <citation type="submission" date="2019-08" db="EMBL/GenBank/DDBJ databases">
        <title>Whole genome of Aphis craccivora.</title>
        <authorList>
            <person name="Voronova N.V."/>
            <person name="Shulinski R.S."/>
            <person name="Bandarenka Y.V."/>
            <person name="Zhorov D.G."/>
            <person name="Warner D."/>
        </authorList>
    </citation>
    <scope>NUCLEOTIDE SEQUENCE [LARGE SCALE GENOMIC DNA]</scope>
    <source>
        <strain evidence="3">180601</strain>
        <tissue evidence="3">Whole Body</tissue>
    </source>
</reference>
<organism evidence="3 4">
    <name type="scientific">Aphis craccivora</name>
    <name type="common">Cowpea aphid</name>
    <dbReference type="NCBI Taxonomy" id="307492"/>
    <lineage>
        <taxon>Eukaryota</taxon>
        <taxon>Metazoa</taxon>
        <taxon>Ecdysozoa</taxon>
        <taxon>Arthropoda</taxon>
        <taxon>Hexapoda</taxon>
        <taxon>Insecta</taxon>
        <taxon>Pterygota</taxon>
        <taxon>Neoptera</taxon>
        <taxon>Paraneoptera</taxon>
        <taxon>Hemiptera</taxon>
        <taxon>Sternorrhyncha</taxon>
        <taxon>Aphidomorpha</taxon>
        <taxon>Aphidoidea</taxon>
        <taxon>Aphididae</taxon>
        <taxon>Aphidini</taxon>
        <taxon>Aphis</taxon>
        <taxon>Aphis</taxon>
    </lineage>
</organism>
<feature type="transmembrane region" description="Helical" evidence="2">
    <location>
        <begin position="38"/>
        <end position="66"/>
    </location>
</feature>